<protein>
    <recommendedName>
        <fullName evidence="2">PA14 domain-containing protein</fullName>
    </recommendedName>
</protein>
<sequence>MTSIIRSAAVIGSLFVYGAACTRPTSTTTITVPWIGTSTASSTIVPCTGPATVVIETPFATETATCPPAPTAQPAPCETLPDCSADGLDIDYYANPVGYYGTGNVSPSYYISQGLSPLDSSLTNTTFFPQDSVPDSGPDGWTRVVNGGISVNGFNFTLVYSGFYRAPRTGVFTICSSADNENAIFFGRGNAFSCDTGKPSADAQPLVISRGESRVNPINCTDVYLVQDRYYPVRNVMGNYGASSAFNFTIWEPNVPWEARTHDFPGNVYPSSCGWF</sequence>
<keyword evidence="4" id="KW-1185">Reference proteome</keyword>
<dbReference type="Pfam" id="PF10528">
    <property type="entry name" value="GLEYA"/>
    <property type="match status" value="1"/>
</dbReference>
<keyword evidence="1" id="KW-0732">Signal</keyword>
<evidence type="ECO:0000313" key="4">
    <source>
        <dbReference type="Proteomes" id="UP000286045"/>
    </source>
</evidence>
<gene>
    <name evidence="3" type="ORF">EKO27_g8728</name>
</gene>
<evidence type="ECO:0000256" key="1">
    <source>
        <dbReference type="SAM" id="SignalP"/>
    </source>
</evidence>
<dbReference type="InterPro" id="IPR018871">
    <property type="entry name" value="GLEYA_adhesin_domain"/>
</dbReference>
<dbReference type="PROSITE" id="PS51820">
    <property type="entry name" value="PA14"/>
    <property type="match status" value="1"/>
</dbReference>
<dbReference type="AlphaFoldDB" id="A0A439CW93"/>
<organism evidence="3 4">
    <name type="scientific">Xylaria grammica</name>
    <dbReference type="NCBI Taxonomy" id="363999"/>
    <lineage>
        <taxon>Eukaryota</taxon>
        <taxon>Fungi</taxon>
        <taxon>Dikarya</taxon>
        <taxon>Ascomycota</taxon>
        <taxon>Pezizomycotina</taxon>
        <taxon>Sordariomycetes</taxon>
        <taxon>Xylariomycetidae</taxon>
        <taxon>Xylariales</taxon>
        <taxon>Xylariaceae</taxon>
        <taxon>Xylaria</taxon>
    </lineage>
</organism>
<evidence type="ECO:0000313" key="3">
    <source>
        <dbReference type="EMBL" id="RWA06388.1"/>
    </source>
</evidence>
<name>A0A439CW93_9PEZI</name>
<feature type="signal peptide" evidence="1">
    <location>
        <begin position="1"/>
        <end position="20"/>
    </location>
</feature>
<comment type="caution">
    <text evidence="3">The sequence shown here is derived from an EMBL/GenBank/DDBJ whole genome shotgun (WGS) entry which is preliminary data.</text>
</comment>
<feature type="domain" description="PA14" evidence="2">
    <location>
        <begin position="100"/>
        <end position="264"/>
    </location>
</feature>
<dbReference type="EMBL" id="RYZI01000341">
    <property type="protein sequence ID" value="RWA06388.1"/>
    <property type="molecule type" value="Genomic_DNA"/>
</dbReference>
<dbReference type="Gene3D" id="2.60.120.1560">
    <property type="match status" value="1"/>
</dbReference>
<evidence type="ECO:0000259" key="2">
    <source>
        <dbReference type="PROSITE" id="PS51820"/>
    </source>
</evidence>
<reference evidence="3 4" key="1">
    <citation type="submission" date="2018-12" db="EMBL/GenBank/DDBJ databases">
        <title>Draft genome sequence of Xylaria grammica IHI A82.</title>
        <authorList>
            <person name="Buettner E."/>
            <person name="Kellner H."/>
        </authorList>
    </citation>
    <scope>NUCLEOTIDE SEQUENCE [LARGE SCALE GENOMIC DNA]</scope>
    <source>
        <strain evidence="3 4">IHI A82</strain>
    </source>
</reference>
<feature type="chain" id="PRO_5019029273" description="PA14 domain-containing protein" evidence="1">
    <location>
        <begin position="21"/>
        <end position="276"/>
    </location>
</feature>
<accession>A0A439CW93</accession>
<proteinExistence type="predicted"/>
<dbReference type="InterPro" id="IPR037524">
    <property type="entry name" value="PA14/GLEYA"/>
</dbReference>
<dbReference type="Proteomes" id="UP000286045">
    <property type="component" value="Unassembled WGS sequence"/>
</dbReference>